<dbReference type="RefSeq" id="WP_147829493.1">
    <property type="nucleotide sequence ID" value="NZ_BPQG01000050.1"/>
</dbReference>
<dbReference type="PANTHER" id="PTHR43859">
    <property type="entry name" value="ACYL-ACTIVATING ENZYME"/>
    <property type="match status" value="1"/>
</dbReference>
<name>A0ABQ4QJE4_9HYPH</name>
<accession>A0ABQ4QJE4</accession>
<organism evidence="7 8">
    <name type="scientific">Methylobacterium cerastii</name>
    <dbReference type="NCBI Taxonomy" id="932741"/>
    <lineage>
        <taxon>Bacteria</taxon>
        <taxon>Pseudomonadati</taxon>
        <taxon>Pseudomonadota</taxon>
        <taxon>Alphaproteobacteria</taxon>
        <taxon>Hyphomicrobiales</taxon>
        <taxon>Methylobacteriaceae</taxon>
        <taxon>Methylobacterium</taxon>
    </lineage>
</organism>
<dbReference type="Proteomes" id="UP001055117">
    <property type="component" value="Unassembled WGS sequence"/>
</dbReference>
<gene>
    <name evidence="7" type="ORF">AFCDBAGC_3245</name>
</gene>
<dbReference type="Pfam" id="PF13193">
    <property type="entry name" value="AMP-binding_C"/>
    <property type="match status" value="1"/>
</dbReference>
<evidence type="ECO:0000256" key="1">
    <source>
        <dbReference type="ARBA" id="ARBA00006432"/>
    </source>
</evidence>
<evidence type="ECO:0000256" key="2">
    <source>
        <dbReference type="ARBA" id="ARBA00022598"/>
    </source>
</evidence>
<dbReference type="Pfam" id="PF00501">
    <property type="entry name" value="AMP-binding"/>
    <property type="match status" value="1"/>
</dbReference>
<evidence type="ECO:0000313" key="7">
    <source>
        <dbReference type="EMBL" id="GJD45373.1"/>
    </source>
</evidence>
<dbReference type="InterPro" id="IPR000873">
    <property type="entry name" value="AMP-dep_synth/lig_dom"/>
</dbReference>
<dbReference type="NCBIfam" id="NF006020">
    <property type="entry name" value="PRK08162.1"/>
    <property type="match status" value="1"/>
</dbReference>
<keyword evidence="8" id="KW-1185">Reference proteome</keyword>
<evidence type="ECO:0000256" key="4">
    <source>
        <dbReference type="ARBA" id="ARBA00023098"/>
    </source>
</evidence>
<dbReference type="Gene3D" id="3.40.50.12780">
    <property type="entry name" value="N-terminal domain of ligase-like"/>
    <property type="match status" value="1"/>
</dbReference>
<protein>
    <submittedName>
        <fullName evidence="7">Long-chain-fatty-acid--CoA ligase</fullName>
    </submittedName>
</protein>
<dbReference type="CDD" id="cd12118">
    <property type="entry name" value="ttLC_FACS_AEE21_like"/>
    <property type="match status" value="1"/>
</dbReference>
<dbReference type="SUPFAM" id="SSF56801">
    <property type="entry name" value="Acetyl-CoA synthetase-like"/>
    <property type="match status" value="1"/>
</dbReference>
<evidence type="ECO:0000259" key="5">
    <source>
        <dbReference type="Pfam" id="PF00501"/>
    </source>
</evidence>
<evidence type="ECO:0000259" key="6">
    <source>
        <dbReference type="Pfam" id="PF13193"/>
    </source>
</evidence>
<dbReference type="InterPro" id="IPR025110">
    <property type="entry name" value="AMP-bd_C"/>
</dbReference>
<dbReference type="EMBL" id="BPQG01000050">
    <property type="protein sequence ID" value="GJD45373.1"/>
    <property type="molecule type" value="Genomic_DNA"/>
</dbReference>
<dbReference type="GO" id="GO:0016874">
    <property type="term" value="F:ligase activity"/>
    <property type="evidence" value="ECO:0007669"/>
    <property type="project" value="UniProtKB-KW"/>
</dbReference>
<dbReference type="PROSITE" id="PS00455">
    <property type="entry name" value="AMP_BINDING"/>
    <property type="match status" value="1"/>
</dbReference>
<dbReference type="PANTHER" id="PTHR43859:SF4">
    <property type="entry name" value="BUTANOATE--COA LIGASE AAE1-RELATED"/>
    <property type="match status" value="1"/>
</dbReference>
<keyword evidence="4" id="KW-0443">Lipid metabolism</keyword>
<dbReference type="InterPro" id="IPR042099">
    <property type="entry name" value="ANL_N_sf"/>
</dbReference>
<feature type="domain" description="AMP-binding enzyme C-terminal" evidence="6">
    <location>
        <begin position="456"/>
        <end position="530"/>
    </location>
</feature>
<keyword evidence="3" id="KW-0276">Fatty acid metabolism</keyword>
<dbReference type="InterPro" id="IPR045851">
    <property type="entry name" value="AMP-bd_C_sf"/>
</dbReference>
<dbReference type="Gene3D" id="3.30.300.30">
    <property type="match status" value="1"/>
</dbReference>
<comment type="similarity">
    <text evidence="1">Belongs to the ATP-dependent AMP-binding enzyme family.</text>
</comment>
<sequence length="548" mass="59344">MRRDTIYDRDLDRNPANHQPLTPLGYLDRAARVFPDQVAVIHGSLRRSYAELYARCRRLASALAAHGIGRGDTVAVLLANTPAMIECHYGVPMAGAVLNTLNTRLDAAALAFCLAHGEAKVLVVDREFSGIAREALAQAGRSLLVIDDDDPEYAGAGEALGTCDYEAFLAKGDPEHDWAMPDDEWDAISLNYTSGTTGDPKGVVYHHRGAALLSLGNVVTGALGQHPVYLWTLPMFHCNGWCFPWTLSIVAGTHVCLRQVRAGAMYALMAEHGVTHLCGAPIVMQLLINASDAERRPLPHRVAFFTAAAPPPEAVLAGMREAGFAVTHLYGLTESYGPAVVNAWHAEWDDLPADAQAAKKARQGVRYPVLEGLDVRDPETLESVPADGKTMGEVMMRGNVVMRGYLKNPASTEAAFRGGWFHTGDLGVKHADGYVQLKDRSKDIIISGGENISSIEVEDALFKHPAVAAAAVVAKPDDKWGETPCAFVELKEGASADADDLIRWCRGRLAAYKMPRTIVFGELPKTSTGKVQKYLLRERARAGSEQES</sequence>
<keyword evidence="2 7" id="KW-0436">Ligase</keyword>
<feature type="domain" description="AMP-dependent synthetase/ligase" evidence="5">
    <location>
        <begin position="27"/>
        <end position="406"/>
    </location>
</feature>
<proteinExistence type="inferred from homology"/>
<evidence type="ECO:0000256" key="3">
    <source>
        <dbReference type="ARBA" id="ARBA00022832"/>
    </source>
</evidence>
<dbReference type="InterPro" id="IPR020845">
    <property type="entry name" value="AMP-binding_CS"/>
</dbReference>
<comment type="caution">
    <text evidence="7">The sequence shown here is derived from an EMBL/GenBank/DDBJ whole genome shotgun (WGS) entry which is preliminary data.</text>
</comment>
<reference evidence="7 8" key="1">
    <citation type="journal article" date="2021" name="Front. Microbiol.">
        <title>Comprehensive Comparative Genomics and Phenotyping of Methylobacterium Species.</title>
        <authorList>
            <person name="Alessa O."/>
            <person name="Ogura Y."/>
            <person name="Fujitani Y."/>
            <person name="Takami H."/>
            <person name="Hayashi T."/>
            <person name="Sahin N."/>
            <person name="Tani A."/>
        </authorList>
    </citation>
    <scope>NUCLEOTIDE SEQUENCE [LARGE SCALE GENOMIC DNA]</scope>
    <source>
        <strain evidence="7 8">DSM 23679</strain>
    </source>
</reference>
<evidence type="ECO:0000313" key="8">
    <source>
        <dbReference type="Proteomes" id="UP001055117"/>
    </source>
</evidence>